<evidence type="ECO:0000313" key="2">
    <source>
        <dbReference type="EMBL" id="EDW00186.1"/>
    </source>
</evidence>
<feature type="transmembrane region" description="Helical" evidence="1">
    <location>
        <begin position="36"/>
        <end position="55"/>
    </location>
</feature>
<dbReference type="OMA" id="KLWCRIE"/>
<dbReference type="AlphaFoldDB" id="B4JKT3"/>
<keyword evidence="1" id="KW-0472">Membrane</keyword>
<dbReference type="HOGENOM" id="CLU_116001_0_0_1"/>
<proteinExistence type="predicted"/>
<sequence>MERLSFAALGLAILLHSVMGISYYFVKARCSPAPLLGSWLFIACIGAVLHSVHIFPQWCRNCSALCRLIMETAICCLTLDVMLSKFWCRIESVCHCAIVGILGLLVTEKCTFDSWEYWLLGVTTSIIGGCLLWLTLWATALTSKMRLDYSNWQHKVSHLVRQTIYHFVFGPMDLQSTKVQNSEECEQSFAS</sequence>
<protein>
    <submittedName>
        <fullName evidence="2">GH11998</fullName>
    </submittedName>
</protein>
<accession>B4JKT3</accession>
<gene>
    <name evidence="2" type="primary">Dgri\GH11998</name>
    <name evidence="2" type="ORF">Dgri_GH11998</name>
</gene>
<reference evidence="2 3" key="1">
    <citation type="journal article" date="2007" name="Nature">
        <title>Evolution of genes and genomes on the Drosophila phylogeny.</title>
        <authorList>
            <consortium name="Drosophila 12 Genomes Consortium"/>
            <person name="Clark A.G."/>
            <person name="Eisen M.B."/>
            <person name="Smith D.R."/>
            <person name="Bergman C.M."/>
            <person name="Oliver B."/>
            <person name="Markow T.A."/>
            <person name="Kaufman T.C."/>
            <person name="Kellis M."/>
            <person name="Gelbart W."/>
            <person name="Iyer V.N."/>
            <person name="Pollard D.A."/>
            <person name="Sackton T.B."/>
            <person name="Larracuente A.M."/>
            <person name="Singh N.D."/>
            <person name="Abad J.P."/>
            <person name="Abt D.N."/>
            <person name="Adryan B."/>
            <person name="Aguade M."/>
            <person name="Akashi H."/>
            <person name="Anderson W.W."/>
            <person name="Aquadro C.F."/>
            <person name="Ardell D.H."/>
            <person name="Arguello R."/>
            <person name="Artieri C.G."/>
            <person name="Barbash D.A."/>
            <person name="Barker D."/>
            <person name="Barsanti P."/>
            <person name="Batterham P."/>
            <person name="Batzoglou S."/>
            <person name="Begun D."/>
            <person name="Bhutkar A."/>
            <person name="Blanco E."/>
            <person name="Bosak S.A."/>
            <person name="Bradley R.K."/>
            <person name="Brand A.D."/>
            <person name="Brent M.R."/>
            <person name="Brooks A.N."/>
            <person name="Brown R.H."/>
            <person name="Butlin R.K."/>
            <person name="Caggese C."/>
            <person name="Calvi B.R."/>
            <person name="Bernardo de Carvalho A."/>
            <person name="Caspi A."/>
            <person name="Castrezana S."/>
            <person name="Celniker S.E."/>
            <person name="Chang J.L."/>
            <person name="Chapple C."/>
            <person name="Chatterji S."/>
            <person name="Chinwalla A."/>
            <person name="Civetta A."/>
            <person name="Clifton S.W."/>
            <person name="Comeron J.M."/>
            <person name="Costello J.C."/>
            <person name="Coyne J.A."/>
            <person name="Daub J."/>
            <person name="David R.G."/>
            <person name="Delcher A.L."/>
            <person name="Delehaunty K."/>
            <person name="Do C.B."/>
            <person name="Ebling H."/>
            <person name="Edwards K."/>
            <person name="Eickbush T."/>
            <person name="Evans J.D."/>
            <person name="Filipski A."/>
            <person name="Findeiss S."/>
            <person name="Freyhult E."/>
            <person name="Fulton L."/>
            <person name="Fulton R."/>
            <person name="Garcia A.C."/>
            <person name="Gardiner A."/>
            <person name="Garfield D.A."/>
            <person name="Garvin B.E."/>
            <person name="Gibson G."/>
            <person name="Gilbert D."/>
            <person name="Gnerre S."/>
            <person name="Godfrey J."/>
            <person name="Good R."/>
            <person name="Gotea V."/>
            <person name="Gravely B."/>
            <person name="Greenberg A.J."/>
            <person name="Griffiths-Jones S."/>
            <person name="Gross S."/>
            <person name="Guigo R."/>
            <person name="Gustafson E.A."/>
            <person name="Haerty W."/>
            <person name="Hahn M.W."/>
            <person name="Halligan D.L."/>
            <person name="Halpern A.L."/>
            <person name="Halter G.M."/>
            <person name="Han M.V."/>
            <person name="Heger A."/>
            <person name="Hillier L."/>
            <person name="Hinrichs A.S."/>
            <person name="Holmes I."/>
            <person name="Hoskins R.A."/>
            <person name="Hubisz M.J."/>
            <person name="Hultmark D."/>
            <person name="Huntley M.A."/>
            <person name="Jaffe D.B."/>
            <person name="Jagadeeshan S."/>
            <person name="Jeck W.R."/>
            <person name="Johnson J."/>
            <person name="Jones C.D."/>
            <person name="Jordan W.C."/>
            <person name="Karpen G.H."/>
            <person name="Kataoka E."/>
            <person name="Keightley P.D."/>
            <person name="Kheradpour P."/>
            <person name="Kirkness E.F."/>
            <person name="Koerich L.B."/>
            <person name="Kristiansen K."/>
            <person name="Kudrna D."/>
            <person name="Kulathinal R.J."/>
            <person name="Kumar S."/>
            <person name="Kwok R."/>
            <person name="Lander E."/>
            <person name="Langley C.H."/>
            <person name="Lapoint R."/>
            <person name="Lazzaro B.P."/>
            <person name="Lee S.J."/>
            <person name="Levesque L."/>
            <person name="Li R."/>
            <person name="Lin C.F."/>
            <person name="Lin M.F."/>
            <person name="Lindblad-Toh K."/>
            <person name="Llopart A."/>
            <person name="Long M."/>
            <person name="Low L."/>
            <person name="Lozovsky E."/>
            <person name="Lu J."/>
            <person name="Luo M."/>
            <person name="Machado C.A."/>
            <person name="Makalowski W."/>
            <person name="Marzo M."/>
            <person name="Matsuda M."/>
            <person name="Matzkin L."/>
            <person name="McAllister B."/>
            <person name="McBride C.S."/>
            <person name="McKernan B."/>
            <person name="McKernan K."/>
            <person name="Mendez-Lago M."/>
            <person name="Minx P."/>
            <person name="Mollenhauer M.U."/>
            <person name="Montooth K."/>
            <person name="Mount S.M."/>
            <person name="Mu X."/>
            <person name="Myers E."/>
            <person name="Negre B."/>
            <person name="Newfeld S."/>
            <person name="Nielsen R."/>
            <person name="Noor M.A."/>
            <person name="O'Grady P."/>
            <person name="Pachter L."/>
            <person name="Papaceit M."/>
            <person name="Parisi M.J."/>
            <person name="Parisi M."/>
            <person name="Parts L."/>
            <person name="Pedersen J.S."/>
            <person name="Pesole G."/>
            <person name="Phillippy A.M."/>
            <person name="Ponting C.P."/>
            <person name="Pop M."/>
            <person name="Porcelli D."/>
            <person name="Powell J.R."/>
            <person name="Prohaska S."/>
            <person name="Pruitt K."/>
            <person name="Puig M."/>
            <person name="Quesneville H."/>
            <person name="Ram K.R."/>
            <person name="Rand D."/>
            <person name="Rasmussen M.D."/>
            <person name="Reed L.K."/>
            <person name="Reenan R."/>
            <person name="Reily A."/>
            <person name="Remington K.A."/>
            <person name="Rieger T.T."/>
            <person name="Ritchie M.G."/>
            <person name="Robin C."/>
            <person name="Rogers Y.H."/>
            <person name="Rohde C."/>
            <person name="Rozas J."/>
            <person name="Rubenfield M.J."/>
            <person name="Ruiz A."/>
            <person name="Russo S."/>
            <person name="Salzberg S.L."/>
            <person name="Sanchez-Gracia A."/>
            <person name="Saranga D.J."/>
            <person name="Sato H."/>
            <person name="Schaeffer S.W."/>
            <person name="Schatz M.C."/>
            <person name="Schlenke T."/>
            <person name="Schwartz R."/>
            <person name="Segarra C."/>
            <person name="Singh R.S."/>
            <person name="Sirot L."/>
            <person name="Sirota M."/>
            <person name="Sisneros N.B."/>
            <person name="Smith C.D."/>
            <person name="Smith T.F."/>
            <person name="Spieth J."/>
            <person name="Stage D.E."/>
            <person name="Stark A."/>
            <person name="Stephan W."/>
            <person name="Strausberg R.L."/>
            <person name="Strempel S."/>
            <person name="Sturgill D."/>
            <person name="Sutton G."/>
            <person name="Sutton G.G."/>
            <person name="Tao W."/>
            <person name="Teichmann S."/>
            <person name="Tobari Y.N."/>
            <person name="Tomimura Y."/>
            <person name="Tsolas J.M."/>
            <person name="Valente V.L."/>
            <person name="Venter E."/>
            <person name="Venter J.C."/>
            <person name="Vicario S."/>
            <person name="Vieira F.G."/>
            <person name="Vilella A.J."/>
            <person name="Villasante A."/>
            <person name="Walenz B."/>
            <person name="Wang J."/>
            <person name="Wasserman M."/>
            <person name="Watts T."/>
            <person name="Wilson D."/>
            <person name="Wilson R.K."/>
            <person name="Wing R.A."/>
            <person name="Wolfner M.F."/>
            <person name="Wong A."/>
            <person name="Wong G.K."/>
            <person name="Wu C.I."/>
            <person name="Wu G."/>
            <person name="Yamamoto D."/>
            <person name="Yang H.P."/>
            <person name="Yang S.P."/>
            <person name="Yorke J.A."/>
            <person name="Yoshida K."/>
            <person name="Zdobnov E."/>
            <person name="Zhang P."/>
            <person name="Zhang Y."/>
            <person name="Zimin A.V."/>
            <person name="Baldwin J."/>
            <person name="Abdouelleil A."/>
            <person name="Abdulkadir J."/>
            <person name="Abebe A."/>
            <person name="Abera B."/>
            <person name="Abreu J."/>
            <person name="Acer S.C."/>
            <person name="Aftuck L."/>
            <person name="Alexander A."/>
            <person name="An P."/>
            <person name="Anderson E."/>
            <person name="Anderson S."/>
            <person name="Arachi H."/>
            <person name="Azer M."/>
            <person name="Bachantsang P."/>
            <person name="Barry A."/>
            <person name="Bayul T."/>
            <person name="Berlin A."/>
            <person name="Bessette D."/>
            <person name="Bloom T."/>
            <person name="Blye J."/>
            <person name="Boguslavskiy L."/>
            <person name="Bonnet C."/>
            <person name="Boukhgalter B."/>
            <person name="Bourzgui I."/>
            <person name="Brown A."/>
            <person name="Cahill P."/>
            <person name="Channer S."/>
            <person name="Cheshatsang Y."/>
            <person name="Chuda L."/>
            <person name="Citroen M."/>
            <person name="Collymore A."/>
            <person name="Cooke P."/>
            <person name="Costello M."/>
            <person name="D'Aco K."/>
            <person name="Daza R."/>
            <person name="De Haan G."/>
            <person name="DeGray S."/>
            <person name="DeMaso C."/>
            <person name="Dhargay N."/>
            <person name="Dooley K."/>
            <person name="Dooley E."/>
            <person name="Doricent M."/>
            <person name="Dorje P."/>
            <person name="Dorjee K."/>
            <person name="Dupes A."/>
            <person name="Elong R."/>
            <person name="Falk J."/>
            <person name="Farina A."/>
            <person name="Faro S."/>
            <person name="Ferguson D."/>
            <person name="Fisher S."/>
            <person name="Foley C.D."/>
            <person name="Franke A."/>
            <person name="Friedrich D."/>
            <person name="Gadbois L."/>
            <person name="Gearin G."/>
            <person name="Gearin C.R."/>
            <person name="Giannoukos G."/>
            <person name="Goode T."/>
            <person name="Graham J."/>
            <person name="Grandbois E."/>
            <person name="Grewal S."/>
            <person name="Gyaltsen K."/>
            <person name="Hafez N."/>
            <person name="Hagos B."/>
            <person name="Hall J."/>
            <person name="Henson C."/>
            <person name="Hollinger A."/>
            <person name="Honan T."/>
            <person name="Huard M.D."/>
            <person name="Hughes L."/>
            <person name="Hurhula B."/>
            <person name="Husby M.E."/>
            <person name="Kamat A."/>
            <person name="Kanga B."/>
            <person name="Kashin S."/>
            <person name="Khazanovich D."/>
            <person name="Kisner P."/>
            <person name="Lance K."/>
            <person name="Lara M."/>
            <person name="Lee W."/>
            <person name="Lennon N."/>
            <person name="Letendre F."/>
            <person name="LeVine R."/>
            <person name="Lipovsky A."/>
            <person name="Liu X."/>
            <person name="Liu J."/>
            <person name="Liu S."/>
            <person name="Lokyitsang T."/>
            <person name="Lokyitsang Y."/>
            <person name="Lubonja R."/>
            <person name="Lui A."/>
            <person name="MacDonald P."/>
            <person name="Magnisalis V."/>
            <person name="Maru K."/>
            <person name="Matthews C."/>
            <person name="McCusker W."/>
            <person name="McDonough S."/>
            <person name="Mehta T."/>
            <person name="Meldrim J."/>
            <person name="Meneus L."/>
            <person name="Mihai O."/>
            <person name="Mihalev A."/>
            <person name="Mihova T."/>
            <person name="Mittelman R."/>
            <person name="Mlenga V."/>
            <person name="Montmayeur A."/>
            <person name="Mulrain L."/>
            <person name="Navidi A."/>
            <person name="Naylor J."/>
            <person name="Negash T."/>
            <person name="Nguyen T."/>
            <person name="Nguyen N."/>
            <person name="Nicol R."/>
            <person name="Norbu C."/>
            <person name="Norbu N."/>
            <person name="Novod N."/>
            <person name="O'Neill B."/>
            <person name="Osman S."/>
            <person name="Markiewicz E."/>
            <person name="Oyono O.L."/>
            <person name="Patti C."/>
            <person name="Phunkhang P."/>
            <person name="Pierre F."/>
            <person name="Priest M."/>
            <person name="Raghuraman S."/>
            <person name="Rege F."/>
            <person name="Reyes R."/>
            <person name="Rise C."/>
            <person name="Rogov P."/>
            <person name="Ross K."/>
            <person name="Ryan E."/>
            <person name="Settipalli S."/>
            <person name="Shea T."/>
            <person name="Sherpa N."/>
            <person name="Shi L."/>
            <person name="Shih D."/>
            <person name="Sparrow T."/>
            <person name="Spaulding J."/>
            <person name="Stalker J."/>
            <person name="Stange-Thomann N."/>
            <person name="Stavropoulos S."/>
            <person name="Stone C."/>
            <person name="Strader C."/>
            <person name="Tesfaye S."/>
            <person name="Thomson T."/>
            <person name="Thoulutsang Y."/>
            <person name="Thoulutsang D."/>
            <person name="Topham K."/>
            <person name="Topping I."/>
            <person name="Tsamla T."/>
            <person name="Vassiliev H."/>
            <person name="Vo A."/>
            <person name="Wangchuk T."/>
            <person name="Wangdi T."/>
            <person name="Weiand M."/>
            <person name="Wilkinson J."/>
            <person name="Wilson A."/>
            <person name="Yadav S."/>
            <person name="Young G."/>
            <person name="Yu Q."/>
            <person name="Zembek L."/>
            <person name="Zhong D."/>
            <person name="Zimmer A."/>
            <person name="Zwirko Z."/>
            <person name="Jaffe D.B."/>
            <person name="Alvarez P."/>
            <person name="Brockman W."/>
            <person name="Butler J."/>
            <person name="Chin C."/>
            <person name="Gnerre S."/>
            <person name="Grabherr M."/>
            <person name="Kleber M."/>
            <person name="Mauceli E."/>
            <person name="MacCallum I."/>
        </authorList>
    </citation>
    <scope>NUCLEOTIDE SEQUENCE [LARGE SCALE GENOMIC DNA]</scope>
    <source>
        <strain evidence="3">Tucson 15287-2541.00</strain>
    </source>
</reference>
<dbReference type="EMBL" id="CH916370">
    <property type="protein sequence ID" value="EDW00186.1"/>
    <property type="molecule type" value="Genomic_DNA"/>
</dbReference>
<dbReference type="STRING" id="7222.B4JKT3"/>
<dbReference type="Pfam" id="PF16089">
    <property type="entry name" value="DUF4818"/>
    <property type="match status" value="1"/>
</dbReference>
<name>B4JKT3_DROGR</name>
<keyword evidence="1" id="KW-0812">Transmembrane</keyword>
<dbReference type="Proteomes" id="UP000001070">
    <property type="component" value="Unassembled WGS sequence"/>
</dbReference>
<keyword evidence="3" id="KW-1185">Reference proteome</keyword>
<organism evidence="3">
    <name type="scientific">Drosophila grimshawi</name>
    <name type="common">Hawaiian fruit fly</name>
    <name type="synonym">Idiomyia grimshawi</name>
    <dbReference type="NCBI Taxonomy" id="7222"/>
    <lineage>
        <taxon>Eukaryota</taxon>
        <taxon>Metazoa</taxon>
        <taxon>Ecdysozoa</taxon>
        <taxon>Arthropoda</taxon>
        <taxon>Hexapoda</taxon>
        <taxon>Insecta</taxon>
        <taxon>Pterygota</taxon>
        <taxon>Neoptera</taxon>
        <taxon>Endopterygota</taxon>
        <taxon>Diptera</taxon>
        <taxon>Brachycera</taxon>
        <taxon>Muscomorpha</taxon>
        <taxon>Ephydroidea</taxon>
        <taxon>Drosophilidae</taxon>
        <taxon>Drosophila</taxon>
        <taxon>Hawaiian Drosophila</taxon>
    </lineage>
</organism>
<feature type="transmembrane region" description="Helical" evidence="1">
    <location>
        <begin position="118"/>
        <end position="141"/>
    </location>
</feature>
<dbReference type="InterPro" id="IPR032145">
    <property type="entry name" value="DUF4818"/>
</dbReference>
<dbReference type="KEGG" id="dgr:6565479"/>
<evidence type="ECO:0000256" key="1">
    <source>
        <dbReference type="SAM" id="Phobius"/>
    </source>
</evidence>
<dbReference type="PhylomeDB" id="B4JKT3"/>
<evidence type="ECO:0000313" key="3">
    <source>
        <dbReference type="Proteomes" id="UP000001070"/>
    </source>
</evidence>
<dbReference type="eggNOG" id="ENOG502TB9P">
    <property type="taxonomic scope" value="Eukaryota"/>
</dbReference>
<keyword evidence="1" id="KW-1133">Transmembrane helix</keyword>
<dbReference type="InParanoid" id="B4JKT3"/>
<dbReference type="OrthoDB" id="7879339at2759"/>